<dbReference type="InterPro" id="IPR013126">
    <property type="entry name" value="Hsp_70_fam"/>
</dbReference>
<evidence type="ECO:0000313" key="5">
    <source>
        <dbReference type="Proteomes" id="UP000712600"/>
    </source>
</evidence>
<dbReference type="AlphaFoldDB" id="A0A8S9QBU6"/>
<dbReference type="GO" id="GO:0140662">
    <property type="term" value="F:ATP-dependent protein folding chaperone"/>
    <property type="evidence" value="ECO:0007669"/>
    <property type="project" value="InterPro"/>
</dbReference>
<dbReference type="Proteomes" id="UP000712600">
    <property type="component" value="Unassembled WGS sequence"/>
</dbReference>
<dbReference type="Pfam" id="PF00012">
    <property type="entry name" value="HSP70"/>
    <property type="match status" value="1"/>
</dbReference>
<evidence type="ECO:0000313" key="4">
    <source>
        <dbReference type="EMBL" id="KAF3537142.1"/>
    </source>
</evidence>
<evidence type="ECO:0000256" key="1">
    <source>
        <dbReference type="ARBA" id="ARBA00007381"/>
    </source>
</evidence>
<evidence type="ECO:0000256" key="2">
    <source>
        <dbReference type="ARBA" id="ARBA00022741"/>
    </source>
</evidence>
<gene>
    <name evidence="4" type="ORF">F2Q69_00022528</name>
</gene>
<organism evidence="4 5">
    <name type="scientific">Brassica cretica</name>
    <name type="common">Mustard</name>
    <dbReference type="NCBI Taxonomy" id="69181"/>
    <lineage>
        <taxon>Eukaryota</taxon>
        <taxon>Viridiplantae</taxon>
        <taxon>Streptophyta</taxon>
        <taxon>Embryophyta</taxon>
        <taxon>Tracheophyta</taxon>
        <taxon>Spermatophyta</taxon>
        <taxon>Magnoliopsida</taxon>
        <taxon>eudicotyledons</taxon>
        <taxon>Gunneridae</taxon>
        <taxon>Pentapetalae</taxon>
        <taxon>rosids</taxon>
        <taxon>malvids</taxon>
        <taxon>Brassicales</taxon>
        <taxon>Brassicaceae</taxon>
        <taxon>Brassiceae</taxon>
        <taxon>Brassica</taxon>
    </lineage>
</organism>
<keyword evidence="2" id="KW-0547">Nucleotide-binding</keyword>
<dbReference type="EMBL" id="QGKX02001290">
    <property type="protein sequence ID" value="KAF3537142.1"/>
    <property type="molecule type" value="Genomic_DNA"/>
</dbReference>
<name>A0A8S9QBU6_BRACR</name>
<evidence type="ECO:0000256" key="3">
    <source>
        <dbReference type="ARBA" id="ARBA00022840"/>
    </source>
</evidence>
<protein>
    <submittedName>
        <fullName evidence="4">Uncharacterized protein</fullName>
    </submittedName>
</protein>
<dbReference type="FunFam" id="3.30.420.40:FF:000028">
    <property type="entry name" value="heat shock 70 kDa protein-like"/>
    <property type="match status" value="1"/>
</dbReference>
<sequence length="196" mass="22087">MLVTDKCLERFPTLSTGIRLTGKWNPLLRSISTAGSRRRVEIVKASTVDSDYSSRRSSSNEQRESIMLPGCDYNTLAYSYLNTLATVLEGFIVRKCVPLVLICAVHHHPYRKLEDALKEPEEWDIALFLSVITHEDENGNVKLECPAIGKQQFAAGRFHIDSQRTATKDVDRIVGLDVLRIIKESTATSLAYAFER</sequence>
<reference evidence="4" key="1">
    <citation type="submission" date="2019-12" db="EMBL/GenBank/DDBJ databases">
        <title>Genome sequencing and annotation of Brassica cretica.</title>
        <authorList>
            <person name="Studholme D.J."/>
            <person name="Sarris P."/>
        </authorList>
    </citation>
    <scope>NUCLEOTIDE SEQUENCE</scope>
    <source>
        <strain evidence="4">PFS-109/04</strain>
        <tissue evidence="4">Leaf</tissue>
    </source>
</reference>
<proteinExistence type="inferred from homology"/>
<dbReference type="GO" id="GO:0005524">
    <property type="term" value="F:ATP binding"/>
    <property type="evidence" value="ECO:0007669"/>
    <property type="project" value="UniProtKB-KW"/>
</dbReference>
<keyword evidence="3" id="KW-0067">ATP-binding</keyword>
<comment type="caution">
    <text evidence="4">The sequence shown here is derived from an EMBL/GenBank/DDBJ whole genome shotgun (WGS) entry which is preliminary data.</text>
</comment>
<accession>A0A8S9QBU6</accession>
<dbReference type="Gene3D" id="3.30.420.40">
    <property type="match status" value="1"/>
</dbReference>
<comment type="similarity">
    <text evidence="1">Belongs to the heat shock protein 70 family.</text>
</comment>